<dbReference type="EMBL" id="JAGGLV010000009">
    <property type="protein sequence ID" value="MBP2112981.1"/>
    <property type="molecule type" value="Genomic_DNA"/>
</dbReference>
<dbReference type="SUPFAM" id="SSF46689">
    <property type="entry name" value="Homeodomain-like"/>
    <property type="match status" value="1"/>
</dbReference>
<evidence type="ECO:0000259" key="3">
    <source>
        <dbReference type="PROSITE" id="PS50977"/>
    </source>
</evidence>
<dbReference type="Pfam" id="PF00440">
    <property type="entry name" value="TetR_N"/>
    <property type="match status" value="1"/>
</dbReference>
<sequence length="195" mass="23038">MGKDKVDLRILKTRKAIKEAFLRLVQTKGYERITVQDIADEAMINRNTFYLHYVDKPEFMDKLFQESVQNLNACLSLEVSSIHEMDKDMFSTMIKTIFDNIDANMIFFKTMLTQNIHPNFPIYLKDAFKTFIFAGISDFRHDEKMKIGLEYMISGLVGAICLWIVERENYKMDDFIDHLSEIHYHNMVDLLKNTR</sequence>
<protein>
    <submittedName>
        <fullName evidence="4">AcrR family transcriptional regulator</fullName>
    </submittedName>
</protein>
<gene>
    <name evidence="4" type="ORF">J2Z70_003135</name>
</gene>
<feature type="DNA-binding region" description="H-T-H motif" evidence="2">
    <location>
        <begin position="34"/>
        <end position="53"/>
    </location>
</feature>
<dbReference type="InterPro" id="IPR039532">
    <property type="entry name" value="TetR_C_Firmicutes"/>
</dbReference>
<dbReference type="Pfam" id="PF14278">
    <property type="entry name" value="TetR_C_8"/>
    <property type="match status" value="1"/>
</dbReference>
<dbReference type="InterPro" id="IPR050624">
    <property type="entry name" value="HTH-type_Tx_Regulator"/>
</dbReference>
<keyword evidence="5" id="KW-1185">Reference proteome</keyword>
<name>A0ABS4NSE2_9BACL</name>
<proteinExistence type="predicted"/>
<dbReference type="InterPro" id="IPR009057">
    <property type="entry name" value="Homeodomain-like_sf"/>
</dbReference>
<dbReference type="RefSeq" id="WP_209874507.1">
    <property type="nucleotide sequence ID" value="NZ_JAGGLV010000009.1"/>
</dbReference>
<evidence type="ECO:0000256" key="2">
    <source>
        <dbReference type="PROSITE-ProRule" id="PRU00335"/>
    </source>
</evidence>
<feature type="domain" description="HTH tetR-type" evidence="3">
    <location>
        <begin position="11"/>
        <end position="71"/>
    </location>
</feature>
<dbReference type="PANTHER" id="PTHR43479:SF7">
    <property type="entry name" value="TETR-FAMILY TRANSCRIPTIONAL REGULATOR"/>
    <property type="match status" value="1"/>
</dbReference>
<dbReference type="InterPro" id="IPR001647">
    <property type="entry name" value="HTH_TetR"/>
</dbReference>
<dbReference type="Gene3D" id="1.10.357.10">
    <property type="entry name" value="Tetracycline Repressor, domain 2"/>
    <property type="match status" value="1"/>
</dbReference>
<keyword evidence="1 2" id="KW-0238">DNA-binding</keyword>
<dbReference type="PANTHER" id="PTHR43479">
    <property type="entry name" value="ACREF/ENVCD OPERON REPRESSOR-RELATED"/>
    <property type="match status" value="1"/>
</dbReference>
<accession>A0ABS4NSE2</accession>
<reference evidence="4 5" key="1">
    <citation type="submission" date="2021-03" db="EMBL/GenBank/DDBJ databases">
        <title>Genomic Encyclopedia of Type Strains, Phase IV (KMG-IV): sequencing the most valuable type-strain genomes for metagenomic binning, comparative biology and taxonomic classification.</title>
        <authorList>
            <person name="Goeker M."/>
        </authorList>
    </citation>
    <scope>NUCLEOTIDE SEQUENCE [LARGE SCALE GENOMIC DNA]</scope>
    <source>
        <strain evidence="4 5">DSM 101953</strain>
    </source>
</reference>
<organism evidence="4 5">
    <name type="scientific">Paenibacillus silagei</name>
    <dbReference type="NCBI Taxonomy" id="1670801"/>
    <lineage>
        <taxon>Bacteria</taxon>
        <taxon>Bacillati</taxon>
        <taxon>Bacillota</taxon>
        <taxon>Bacilli</taxon>
        <taxon>Bacillales</taxon>
        <taxon>Paenibacillaceae</taxon>
        <taxon>Paenibacillus</taxon>
    </lineage>
</organism>
<dbReference type="Proteomes" id="UP000773462">
    <property type="component" value="Unassembled WGS sequence"/>
</dbReference>
<evidence type="ECO:0000313" key="5">
    <source>
        <dbReference type="Proteomes" id="UP000773462"/>
    </source>
</evidence>
<comment type="caution">
    <text evidence="4">The sequence shown here is derived from an EMBL/GenBank/DDBJ whole genome shotgun (WGS) entry which is preliminary data.</text>
</comment>
<evidence type="ECO:0000313" key="4">
    <source>
        <dbReference type="EMBL" id="MBP2112981.1"/>
    </source>
</evidence>
<evidence type="ECO:0000256" key="1">
    <source>
        <dbReference type="ARBA" id="ARBA00023125"/>
    </source>
</evidence>
<dbReference type="PROSITE" id="PS50977">
    <property type="entry name" value="HTH_TETR_2"/>
    <property type="match status" value="1"/>
</dbReference>